<dbReference type="Proteomes" id="UP000051638">
    <property type="component" value="Unassembled WGS sequence"/>
</dbReference>
<dbReference type="Gene3D" id="1.20.1440.230">
    <property type="entry name" value="NADH-ubiquinone oxidoreductase 51kDa subunit, iron-sulphur binding domain"/>
    <property type="match status" value="1"/>
</dbReference>
<dbReference type="Pfam" id="PF10589">
    <property type="entry name" value="NADH_4Fe-4S"/>
    <property type="match status" value="1"/>
</dbReference>
<protein>
    <recommendedName>
        <fullName evidence="1">NADH-ubiquinone oxidoreductase 51kDa subunit iron-sulphur binding domain-containing protein</fullName>
    </recommendedName>
</protein>
<dbReference type="InterPro" id="IPR009051">
    <property type="entry name" value="Helical_ferredxn"/>
</dbReference>
<dbReference type="Pfam" id="PF07992">
    <property type="entry name" value="Pyr_redox_2"/>
    <property type="match status" value="1"/>
</dbReference>
<evidence type="ECO:0000313" key="2">
    <source>
        <dbReference type="EMBL" id="KRM94129.1"/>
    </source>
</evidence>
<organism evidence="2 3">
    <name type="scientific">Loigolactobacillus rennini DSM 20253</name>
    <dbReference type="NCBI Taxonomy" id="1423796"/>
    <lineage>
        <taxon>Bacteria</taxon>
        <taxon>Bacillati</taxon>
        <taxon>Bacillota</taxon>
        <taxon>Bacilli</taxon>
        <taxon>Lactobacillales</taxon>
        <taxon>Lactobacillaceae</taxon>
        <taxon>Loigolactobacillus</taxon>
    </lineage>
</organism>
<dbReference type="PATRIC" id="fig|1423796.3.peg.410"/>
<dbReference type="GO" id="GO:0051539">
    <property type="term" value="F:4 iron, 4 sulfur cluster binding"/>
    <property type="evidence" value="ECO:0007669"/>
    <property type="project" value="InterPro"/>
</dbReference>
<dbReference type="PANTHER" id="PTHR42783">
    <property type="entry name" value="GLUTAMATE SYNTHASE [NADPH] SMALL CHAIN"/>
    <property type="match status" value="1"/>
</dbReference>
<proteinExistence type="predicted"/>
<dbReference type="Gene3D" id="3.50.50.60">
    <property type="entry name" value="FAD/NAD(P)-binding domain"/>
    <property type="match status" value="2"/>
</dbReference>
<name>A0A0R2CQM5_9LACO</name>
<dbReference type="SUPFAM" id="SSF51971">
    <property type="entry name" value="Nucleotide-binding domain"/>
    <property type="match status" value="1"/>
</dbReference>
<keyword evidence="3" id="KW-1185">Reference proteome</keyword>
<dbReference type="SUPFAM" id="SSF46548">
    <property type="entry name" value="alpha-helical ferredoxin"/>
    <property type="match status" value="2"/>
</dbReference>
<dbReference type="PANTHER" id="PTHR42783:SF3">
    <property type="entry name" value="GLUTAMATE SYNTHASE [NADPH] SMALL CHAIN-RELATED"/>
    <property type="match status" value="1"/>
</dbReference>
<dbReference type="InterPro" id="IPR036188">
    <property type="entry name" value="FAD/NAD-bd_sf"/>
</dbReference>
<feature type="domain" description="NADH-ubiquinone oxidoreductase 51kDa subunit iron-sulphur binding" evidence="1">
    <location>
        <begin position="40"/>
        <end position="85"/>
    </location>
</feature>
<comment type="caution">
    <text evidence="2">The sequence shown here is derived from an EMBL/GenBank/DDBJ whole genome shotgun (WGS) entry which is preliminary data.</text>
</comment>
<dbReference type="NCBIfam" id="NF009410">
    <property type="entry name" value="PRK12771.1"/>
    <property type="match status" value="1"/>
</dbReference>
<dbReference type="STRING" id="1423796.FC24_GL000398"/>
<dbReference type="GO" id="GO:0016491">
    <property type="term" value="F:oxidoreductase activity"/>
    <property type="evidence" value="ECO:0007669"/>
    <property type="project" value="InterPro"/>
</dbReference>
<dbReference type="Gene3D" id="1.10.1060.10">
    <property type="entry name" value="Alpha-helical ferredoxin"/>
    <property type="match status" value="1"/>
</dbReference>
<evidence type="ECO:0000313" key="3">
    <source>
        <dbReference type="Proteomes" id="UP000051638"/>
    </source>
</evidence>
<dbReference type="AlphaFoldDB" id="A0A0R2CQM5"/>
<dbReference type="EMBL" id="AYYI01000092">
    <property type="protein sequence ID" value="KRM94129.1"/>
    <property type="molecule type" value="Genomic_DNA"/>
</dbReference>
<dbReference type="InterPro" id="IPR028261">
    <property type="entry name" value="DPD_II"/>
</dbReference>
<dbReference type="InterPro" id="IPR019575">
    <property type="entry name" value="Nuop51_4Fe4S-bd"/>
</dbReference>
<sequence length="613" mass="66765">MEKMSRLTLDVPEAAEETAAALYKSVQMRMATAPTGLCPVEVASAYAKLCHSQSCGKCAPCRIGLGQLANLLDQVRQGEATDDTLDLIESSARSIKNSSDCAIGFQAAAEVLRSLVAFRPDFKSHIHQGYCQAPHQGIPCVRACPAHVDIPGYISLIAHDRSDEAVQLIRKDNPFPTACAFICEHPCENLCRRNIIDSSLNIRGLKAYCVDHEKHNLLPMAKLPATGKKVAIIGGGPSGLSAAFYLQLMGHQVTVYDQRKHLGGMLRYGIPSYRLNRKDLQRDIDVIADTGVEIHKDHPIADLAAFQQLRADNDAVYIAIGAHTDKKLRIPGEDARGVMSAVDMLRGIGDYHMPDFKGKKVVVVGGGNVAMDVVRSSVRLGAEQVTLAYRRRQADMTALPDEIAGAIAENVVIAELMSPIKVETDQTDQAKALWVQPQVIGPYRKGRPSPRPADTAPVRLEADIVVVAIGQNIDSDMFKQAGLPVEWGELQAGATTHFEDQPDVFSGGDCATGPSTAIKAIAAGKVAAANIDQYLGFDHKVKTDIDIPEPMLHDRMPCGRVEIKERIPAERSQDFDDMALPMSDEEAKQEASRCLRCDHFGYGSFRGGRENQW</sequence>
<dbReference type="InterPro" id="IPR037207">
    <property type="entry name" value="Nuop51_4Fe4S-bd_sf"/>
</dbReference>
<dbReference type="InterPro" id="IPR023753">
    <property type="entry name" value="FAD/NAD-binding_dom"/>
</dbReference>
<dbReference type="SMART" id="SM00928">
    <property type="entry name" value="NADH_4Fe-4S"/>
    <property type="match status" value="1"/>
</dbReference>
<gene>
    <name evidence="2" type="ORF">FC24_GL000398</name>
</gene>
<reference evidence="2 3" key="1">
    <citation type="journal article" date="2015" name="Genome Announc.">
        <title>Expanding the biotechnology potential of lactobacilli through comparative genomics of 213 strains and associated genera.</title>
        <authorList>
            <person name="Sun Z."/>
            <person name="Harris H.M."/>
            <person name="McCann A."/>
            <person name="Guo C."/>
            <person name="Argimon S."/>
            <person name="Zhang W."/>
            <person name="Yang X."/>
            <person name="Jeffery I.B."/>
            <person name="Cooney J.C."/>
            <person name="Kagawa T.F."/>
            <person name="Liu W."/>
            <person name="Song Y."/>
            <person name="Salvetti E."/>
            <person name="Wrobel A."/>
            <person name="Rasinkangas P."/>
            <person name="Parkhill J."/>
            <person name="Rea M.C."/>
            <person name="O'Sullivan O."/>
            <person name="Ritari J."/>
            <person name="Douillard F.P."/>
            <person name="Paul Ross R."/>
            <person name="Yang R."/>
            <person name="Briner A.E."/>
            <person name="Felis G.E."/>
            <person name="de Vos W.M."/>
            <person name="Barrangou R."/>
            <person name="Klaenhammer T.R."/>
            <person name="Caufield P.W."/>
            <person name="Cui Y."/>
            <person name="Zhang H."/>
            <person name="O'Toole P.W."/>
        </authorList>
    </citation>
    <scope>NUCLEOTIDE SEQUENCE [LARGE SCALE GENOMIC DNA]</scope>
    <source>
        <strain evidence="2 3">DSM 20253</strain>
    </source>
</reference>
<dbReference type="PRINTS" id="PR00419">
    <property type="entry name" value="ADXRDTASE"/>
</dbReference>
<accession>A0A0R2CQM5</accession>
<dbReference type="SUPFAM" id="SSF140490">
    <property type="entry name" value="Nqo1C-terminal domain-like"/>
    <property type="match status" value="1"/>
</dbReference>
<dbReference type="Pfam" id="PF14691">
    <property type="entry name" value="Fer4_20"/>
    <property type="match status" value="1"/>
</dbReference>
<evidence type="ECO:0000259" key="1">
    <source>
        <dbReference type="SMART" id="SM00928"/>
    </source>
</evidence>